<dbReference type="PANTHER" id="PTHR23271">
    <property type="entry name" value="HEPATOCELLULAR CARCINOMA-ASSOCIATED ANTIGEN 66"/>
    <property type="match status" value="1"/>
</dbReference>
<keyword evidence="4" id="KW-0539">Nucleus</keyword>
<proteinExistence type="predicted"/>
<dbReference type="PANTHER" id="PTHR23271:SF1">
    <property type="entry name" value="U3 SMALL NUCLEOLAR RNA-ASSOCIATED PROTEIN 6 HOMOLOG"/>
    <property type="match status" value="1"/>
</dbReference>
<dbReference type="GO" id="GO:0030515">
    <property type="term" value="F:snoRNA binding"/>
    <property type="evidence" value="ECO:0007669"/>
    <property type="project" value="InterPro"/>
</dbReference>
<keyword evidence="2" id="KW-0698">rRNA processing</keyword>
<dbReference type="InterPro" id="IPR013949">
    <property type="entry name" value="Utp6"/>
</dbReference>
<comment type="caution">
    <text evidence="6">The sequence shown here is derived from an EMBL/GenBank/DDBJ whole genome shotgun (WGS) entry which is preliminary data.</text>
</comment>
<evidence type="ECO:0000313" key="6">
    <source>
        <dbReference type="EMBL" id="CAH7670247.1"/>
    </source>
</evidence>
<accession>A0AAV0AQP9</accession>
<dbReference type="Pfam" id="PF08640">
    <property type="entry name" value="U3_assoc_6"/>
    <property type="match status" value="1"/>
</dbReference>
<comment type="subcellular location">
    <subcellularLocation>
        <location evidence="1">Nucleus</location>
        <location evidence="1">Nucleolus</location>
    </subcellularLocation>
</comment>
<evidence type="ECO:0000256" key="4">
    <source>
        <dbReference type="ARBA" id="ARBA00023242"/>
    </source>
</evidence>
<gene>
    <name evidence="6" type="ORF">PPACK8108_LOCUS4958</name>
</gene>
<dbReference type="GO" id="GO:0000462">
    <property type="term" value="P:maturation of SSU-rRNA from tricistronic rRNA transcript (SSU-rRNA, 5.8S rRNA, LSU-rRNA)"/>
    <property type="evidence" value="ECO:0007669"/>
    <property type="project" value="InterPro"/>
</dbReference>
<evidence type="ECO:0000259" key="5">
    <source>
        <dbReference type="Pfam" id="PF08640"/>
    </source>
</evidence>
<name>A0AAV0AQP9_PHAPC</name>
<evidence type="ECO:0000256" key="3">
    <source>
        <dbReference type="ARBA" id="ARBA00022737"/>
    </source>
</evidence>
<evidence type="ECO:0000256" key="1">
    <source>
        <dbReference type="ARBA" id="ARBA00004604"/>
    </source>
</evidence>
<dbReference type="Proteomes" id="UP001153365">
    <property type="component" value="Unassembled WGS sequence"/>
</dbReference>
<protein>
    <submittedName>
        <fullName evidence="6">U3 small nucleolar RNA-associated protein 6-domain-containing protein</fullName>
    </submittedName>
</protein>
<feature type="domain" description="U3 small nucleolar RNA-associated protein 6 N-terminal" evidence="5">
    <location>
        <begin position="8"/>
        <end position="67"/>
    </location>
</feature>
<evidence type="ECO:0000313" key="7">
    <source>
        <dbReference type="Proteomes" id="UP001153365"/>
    </source>
</evidence>
<keyword evidence="7" id="KW-1185">Reference proteome</keyword>
<keyword evidence="3" id="KW-0677">Repeat</keyword>
<evidence type="ECO:0000256" key="2">
    <source>
        <dbReference type="ARBA" id="ARBA00022552"/>
    </source>
</evidence>
<dbReference type="GO" id="GO:0034388">
    <property type="term" value="C:Pwp2p-containing subcomplex of 90S preribosome"/>
    <property type="evidence" value="ECO:0007669"/>
    <property type="project" value="TreeGrafter"/>
</dbReference>
<dbReference type="GO" id="GO:0032040">
    <property type="term" value="C:small-subunit processome"/>
    <property type="evidence" value="ECO:0007669"/>
    <property type="project" value="TreeGrafter"/>
</dbReference>
<organism evidence="6 7">
    <name type="scientific">Phakopsora pachyrhizi</name>
    <name type="common">Asian soybean rust disease fungus</name>
    <dbReference type="NCBI Taxonomy" id="170000"/>
    <lineage>
        <taxon>Eukaryota</taxon>
        <taxon>Fungi</taxon>
        <taxon>Dikarya</taxon>
        <taxon>Basidiomycota</taxon>
        <taxon>Pucciniomycotina</taxon>
        <taxon>Pucciniomycetes</taxon>
        <taxon>Pucciniales</taxon>
        <taxon>Phakopsoraceae</taxon>
        <taxon>Phakopsora</taxon>
    </lineage>
</organism>
<sequence length="175" mass="20301">METAQLHMERMIPELKDLEQNKIFSKSDISAIVTQRNIHEGSVIRTRPPNSYLCYIEYEKNLEKLRRLSFPKAIELWVSCINYSLTEFSTKLVSQVPLAAIAAHPGQFRFWIMSVQFESYGNESGKGGGNINGAKKWLMRSLRFFKGTDLITLWLEWIRIELNFVKVIEGQRDAL</sequence>
<dbReference type="AlphaFoldDB" id="A0AAV0AQP9"/>
<dbReference type="InterPro" id="IPR055347">
    <property type="entry name" value="UTP6_N"/>
</dbReference>
<reference evidence="6" key="1">
    <citation type="submission" date="2022-06" db="EMBL/GenBank/DDBJ databases">
        <authorList>
            <consortium name="SYNGENTA / RWTH Aachen University"/>
        </authorList>
    </citation>
    <scope>NUCLEOTIDE SEQUENCE</scope>
</reference>
<dbReference type="EMBL" id="CALTRL010000960">
    <property type="protein sequence ID" value="CAH7670247.1"/>
    <property type="molecule type" value="Genomic_DNA"/>
</dbReference>